<dbReference type="Pfam" id="PF00249">
    <property type="entry name" value="Myb_DNA-binding"/>
    <property type="match status" value="1"/>
</dbReference>
<evidence type="ECO:0000256" key="3">
    <source>
        <dbReference type="ARBA" id="ARBA00023015"/>
    </source>
</evidence>
<dbReference type="InterPro" id="IPR051953">
    <property type="entry name" value="Plant_SW-associated_TFs"/>
</dbReference>
<dbReference type="Proteomes" id="UP001237642">
    <property type="component" value="Unassembled WGS sequence"/>
</dbReference>
<sequence>MFSEEEENQIVQLHALLGNRWAKIASHFPGRTDNEIKNHWNTRIKKRLNPVEDKKKTQENIESLVLKDEEQTSETTLTDNNVQSINVVNEYVNLLDVELWLNQETIDTSGSHTTSLSLEDSVNPSMEESSYIHEDYVQQWQWLDSAESMLSWDAFCSSFFHL</sequence>
<evidence type="ECO:0000313" key="9">
    <source>
        <dbReference type="EMBL" id="KAK1359429.1"/>
    </source>
</evidence>
<keyword evidence="5" id="KW-0804">Transcription</keyword>
<keyword evidence="10" id="KW-1185">Reference proteome</keyword>
<evidence type="ECO:0000259" key="8">
    <source>
        <dbReference type="PROSITE" id="PS51294"/>
    </source>
</evidence>
<reference evidence="9" key="2">
    <citation type="submission" date="2023-05" db="EMBL/GenBank/DDBJ databases">
        <authorList>
            <person name="Schelkunov M.I."/>
        </authorList>
    </citation>
    <scope>NUCLEOTIDE SEQUENCE</scope>
    <source>
        <strain evidence="9">Hsosn_3</strain>
        <tissue evidence="9">Leaf</tissue>
    </source>
</reference>
<dbReference type="SMART" id="SM00717">
    <property type="entry name" value="SANT"/>
    <property type="match status" value="1"/>
</dbReference>
<reference evidence="9" key="1">
    <citation type="submission" date="2023-02" db="EMBL/GenBank/DDBJ databases">
        <title>Genome of toxic invasive species Heracleum sosnowskyi carries increased number of genes despite the absence of recent whole-genome duplications.</title>
        <authorList>
            <person name="Schelkunov M."/>
            <person name="Shtratnikova V."/>
            <person name="Makarenko M."/>
            <person name="Klepikova A."/>
            <person name="Omelchenko D."/>
            <person name="Novikova G."/>
            <person name="Obukhova E."/>
            <person name="Bogdanov V."/>
            <person name="Penin A."/>
            <person name="Logacheva M."/>
        </authorList>
    </citation>
    <scope>NUCLEOTIDE SEQUENCE</scope>
    <source>
        <strain evidence="9">Hsosn_3</strain>
        <tissue evidence="9">Leaf</tissue>
    </source>
</reference>
<dbReference type="PANTHER" id="PTHR47997:SF75">
    <property type="entry name" value="MYB DOMAIN PROTEIN 55"/>
    <property type="match status" value="1"/>
</dbReference>
<dbReference type="AlphaFoldDB" id="A0AAD8H491"/>
<evidence type="ECO:0000256" key="6">
    <source>
        <dbReference type="ARBA" id="ARBA00023242"/>
    </source>
</evidence>
<gene>
    <name evidence="9" type="ORF">POM88_043903</name>
</gene>
<dbReference type="PROSITE" id="PS50090">
    <property type="entry name" value="MYB_LIKE"/>
    <property type="match status" value="1"/>
</dbReference>
<dbReference type="SUPFAM" id="SSF46689">
    <property type="entry name" value="Homeodomain-like"/>
    <property type="match status" value="1"/>
</dbReference>
<dbReference type="GO" id="GO:0003677">
    <property type="term" value="F:DNA binding"/>
    <property type="evidence" value="ECO:0007669"/>
    <property type="project" value="UniProtKB-KW"/>
</dbReference>
<evidence type="ECO:0000256" key="4">
    <source>
        <dbReference type="ARBA" id="ARBA00023125"/>
    </source>
</evidence>
<dbReference type="EMBL" id="JAUIZM010000010">
    <property type="protein sequence ID" value="KAK1359429.1"/>
    <property type="molecule type" value="Genomic_DNA"/>
</dbReference>
<accession>A0AAD8H491</accession>
<keyword evidence="3" id="KW-0805">Transcription regulation</keyword>
<proteinExistence type="predicted"/>
<comment type="subcellular location">
    <subcellularLocation>
        <location evidence="1">Nucleus</location>
    </subcellularLocation>
</comment>
<evidence type="ECO:0000313" key="10">
    <source>
        <dbReference type="Proteomes" id="UP001237642"/>
    </source>
</evidence>
<evidence type="ECO:0000256" key="1">
    <source>
        <dbReference type="ARBA" id="ARBA00004123"/>
    </source>
</evidence>
<evidence type="ECO:0000256" key="5">
    <source>
        <dbReference type="ARBA" id="ARBA00023163"/>
    </source>
</evidence>
<feature type="domain" description="HTH myb-type" evidence="8">
    <location>
        <begin position="1"/>
        <end position="48"/>
    </location>
</feature>
<dbReference type="PANTHER" id="PTHR47997">
    <property type="entry name" value="MYB DOMAIN PROTEIN 55"/>
    <property type="match status" value="1"/>
</dbReference>
<evidence type="ECO:0000256" key="2">
    <source>
        <dbReference type="ARBA" id="ARBA00022737"/>
    </source>
</evidence>
<dbReference type="CDD" id="cd00167">
    <property type="entry name" value="SANT"/>
    <property type="match status" value="1"/>
</dbReference>
<keyword evidence="4" id="KW-0238">DNA-binding</keyword>
<organism evidence="9 10">
    <name type="scientific">Heracleum sosnowskyi</name>
    <dbReference type="NCBI Taxonomy" id="360622"/>
    <lineage>
        <taxon>Eukaryota</taxon>
        <taxon>Viridiplantae</taxon>
        <taxon>Streptophyta</taxon>
        <taxon>Embryophyta</taxon>
        <taxon>Tracheophyta</taxon>
        <taxon>Spermatophyta</taxon>
        <taxon>Magnoliopsida</taxon>
        <taxon>eudicotyledons</taxon>
        <taxon>Gunneridae</taxon>
        <taxon>Pentapetalae</taxon>
        <taxon>asterids</taxon>
        <taxon>campanulids</taxon>
        <taxon>Apiales</taxon>
        <taxon>Apiaceae</taxon>
        <taxon>Apioideae</taxon>
        <taxon>apioid superclade</taxon>
        <taxon>Tordylieae</taxon>
        <taxon>Tordyliinae</taxon>
        <taxon>Heracleum</taxon>
    </lineage>
</organism>
<dbReference type="InterPro" id="IPR009057">
    <property type="entry name" value="Homeodomain-like_sf"/>
</dbReference>
<dbReference type="PROSITE" id="PS51294">
    <property type="entry name" value="HTH_MYB"/>
    <property type="match status" value="1"/>
</dbReference>
<keyword evidence="2" id="KW-0677">Repeat</keyword>
<dbReference type="InterPro" id="IPR001005">
    <property type="entry name" value="SANT/Myb"/>
</dbReference>
<evidence type="ECO:0000259" key="7">
    <source>
        <dbReference type="PROSITE" id="PS50090"/>
    </source>
</evidence>
<feature type="domain" description="Myb-like" evidence="7">
    <location>
        <begin position="1"/>
        <end position="44"/>
    </location>
</feature>
<dbReference type="Gene3D" id="1.10.10.60">
    <property type="entry name" value="Homeodomain-like"/>
    <property type="match status" value="1"/>
</dbReference>
<dbReference type="GO" id="GO:0005634">
    <property type="term" value="C:nucleus"/>
    <property type="evidence" value="ECO:0007669"/>
    <property type="project" value="UniProtKB-SubCell"/>
</dbReference>
<dbReference type="InterPro" id="IPR017930">
    <property type="entry name" value="Myb_dom"/>
</dbReference>
<protein>
    <submittedName>
        <fullName evidence="9">Myb domain protein 40</fullName>
    </submittedName>
</protein>
<name>A0AAD8H491_9APIA</name>
<comment type="caution">
    <text evidence="9">The sequence shown here is derived from an EMBL/GenBank/DDBJ whole genome shotgun (WGS) entry which is preliminary data.</text>
</comment>
<keyword evidence="6" id="KW-0539">Nucleus</keyword>